<name>A0ABP0Q8T9_9DINO</name>
<proteinExistence type="predicted"/>
<sequence length="104" mass="12288">TRRLPIPEPQWFLDRLWQIGCFRCRDLNASCQLGSSVDPTKADLQHVFCFKHGPWRLHFSFCRDAETSEGPGDFTFPFAETLRRRDLLRPWRIQLSFCRDAQTS</sequence>
<protein>
    <submittedName>
        <fullName evidence="1">Uncharacterized protein</fullName>
    </submittedName>
</protein>
<gene>
    <name evidence="1" type="ORF">CCMP2556_LOCUS40671</name>
</gene>
<dbReference type="Proteomes" id="UP001642484">
    <property type="component" value="Unassembled WGS sequence"/>
</dbReference>
<accession>A0ABP0Q8T9</accession>
<feature type="non-terminal residue" evidence="1">
    <location>
        <position position="1"/>
    </location>
</feature>
<evidence type="ECO:0000313" key="2">
    <source>
        <dbReference type="Proteomes" id="UP001642484"/>
    </source>
</evidence>
<reference evidence="1 2" key="1">
    <citation type="submission" date="2024-02" db="EMBL/GenBank/DDBJ databases">
        <authorList>
            <person name="Chen Y."/>
            <person name="Shah S."/>
            <person name="Dougan E. K."/>
            <person name="Thang M."/>
            <person name="Chan C."/>
        </authorList>
    </citation>
    <scope>NUCLEOTIDE SEQUENCE [LARGE SCALE GENOMIC DNA]</scope>
</reference>
<evidence type="ECO:0000313" key="1">
    <source>
        <dbReference type="EMBL" id="CAK9083422.1"/>
    </source>
</evidence>
<keyword evidence="2" id="KW-1185">Reference proteome</keyword>
<organism evidence="1 2">
    <name type="scientific">Durusdinium trenchii</name>
    <dbReference type="NCBI Taxonomy" id="1381693"/>
    <lineage>
        <taxon>Eukaryota</taxon>
        <taxon>Sar</taxon>
        <taxon>Alveolata</taxon>
        <taxon>Dinophyceae</taxon>
        <taxon>Suessiales</taxon>
        <taxon>Symbiodiniaceae</taxon>
        <taxon>Durusdinium</taxon>
    </lineage>
</organism>
<comment type="caution">
    <text evidence="1">The sequence shown here is derived from an EMBL/GenBank/DDBJ whole genome shotgun (WGS) entry which is preliminary data.</text>
</comment>
<dbReference type="EMBL" id="CAXAMN010024045">
    <property type="protein sequence ID" value="CAK9083422.1"/>
    <property type="molecule type" value="Genomic_DNA"/>
</dbReference>